<protein>
    <recommendedName>
        <fullName evidence="6">ABC-2 type transporter transmembrane domain-containing protein</fullName>
    </recommendedName>
</protein>
<dbReference type="GO" id="GO:0140359">
    <property type="term" value="F:ABC-type transporter activity"/>
    <property type="evidence" value="ECO:0007669"/>
    <property type="project" value="InterPro"/>
</dbReference>
<keyword evidence="8" id="KW-1185">Reference proteome</keyword>
<proteinExistence type="predicted"/>
<keyword evidence="3 5" id="KW-1133">Transmembrane helix</keyword>
<dbReference type="GO" id="GO:0016020">
    <property type="term" value="C:membrane"/>
    <property type="evidence" value="ECO:0007669"/>
    <property type="project" value="UniProtKB-SubCell"/>
</dbReference>
<feature type="transmembrane region" description="Helical" evidence="5">
    <location>
        <begin position="214"/>
        <end position="235"/>
    </location>
</feature>
<keyword evidence="4 5" id="KW-0472">Membrane</keyword>
<feature type="transmembrane region" description="Helical" evidence="5">
    <location>
        <begin position="21"/>
        <end position="38"/>
    </location>
</feature>
<comment type="subcellular location">
    <subcellularLocation>
        <location evidence="1">Membrane</location>
        <topology evidence="1">Multi-pass membrane protein</topology>
    </subcellularLocation>
</comment>
<comment type="caution">
    <text evidence="7">The sequence shown here is derived from an EMBL/GenBank/DDBJ whole genome shotgun (WGS) entry which is preliminary data.</text>
</comment>
<feature type="transmembrane region" description="Helical" evidence="5">
    <location>
        <begin position="98"/>
        <end position="118"/>
    </location>
</feature>
<feature type="domain" description="ABC-2 type transporter transmembrane" evidence="6">
    <location>
        <begin position="67"/>
        <end position="178"/>
    </location>
</feature>
<evidence type="ECO:0000256" key="1">
    <source>
        <dbReference type="ARBA" id="ARBA00004141"/>
    </source>
</evidence>
<dbReference type="RefSeq" id="WP_069698295.1">
    <property type="nucleotide sequence ID" value="NZ_JAGGMA010000023.1"/>
</dbReference>
<organism evidence="7 8">
    <name type="scientific">Enterococcus rivorum</name>
    <dbReference type="NCBI Taxonomy" id="762845"/>
    <lineage>
        <taxon>Bacteria</taxon>
        <taxon>Bacillati</taxon>
        <taxon>Bacillota</taxon>
        <taxon>Bacilli</taxon>
        <taxon>Lactobacillales</taxon>
        <taxon>Enterococcaceae</taxon>
        <taxon>Enterococcus</taxon>
    </lineage>
</organism>
<evidence type="ECO:0000313" key="7">
    <source>
        <dbReference type="EMBL" id="OEH82764.1"/>
    </source>
</evidence>
<reference evidence="7 8" key="1">
    <citation type="submission" date="2016-09" db="EMBL/GenBank/DDBJ databases">
        <authorList>
            <person name="Capua I."/>
            <person name="De Benedictis P."/>
            <person name="Joannis T."/>
            <person name="Lombin L.H."/>
            <person name="Cattoli G."/>
        </authorList>
    </citation>
    <scope>NUCLEOTIDE SEQUENCE [LARGE SCALE GENOMIC DNA]</scope>
    <source>
        <strain evidence="7 8">LMG 25899</strain>
    </source>
</reference>
<feature type="transmembrane region" description="Helical" evidence="5">
    <location>
        <begin position="58"/>
        <end position="77"/>
    </location>
</feature>
<dbReference type="STRING" id="762845.BCR26_12040"/>
<evidence type="ECO:0000313" key="8">
    <source>
        <dbReference type="Proteomes" id="UP000095256"/>
    </source>
</evidence>
<feature type="transmembrane region" description="Helical" evidence="5">
    <location>
        <begin position="161"/>
        <end position="178"/>
    </location>
</feature>
<dbReference type="InterPro" id="IPR013525">
    <property type="entry name" value="ABC2_TM"/>
</dbReference>
<dbReference type="Pfam" id="PF12698">
    <property type="entry name" value="ABC2_membrane_3"/>
    <property type="match status" value="1"/>
</dbReference>
<dbReference type="AlphaFoldDB" id="A0A1E5KY86"/>
<evidence type="ECO:0000256" key="3">
    <source>
        <dbReference type="ARBA" id="ARBA00022989"/>
    </source>
</evidence>
<dbReference type="EMBL" id="MIEK01000016">
    <property type="protein sequence ID" value="OEH82764.1"/>
    <property type="molecule type" value="Genomic_DNA"/>
</dbReference>
<sequence length="243" mass="27095">MKRVLVLSEAKLKSFYYNKLIGSYLLFPLGIALVLQFLNERINNRPLSLEELTMCINIAAVLNVAYVAYVTPATLLAEEKEKNTLRVLMVSSISGLEFFLGNLLPIVLVSSLVQAAIIPLLGIQFSVGQFTMYMIISLIGIVSSTVLGMCFGILSKNQMSATLITMPLTMLLMFIPLLRNLSPTMKTILDNLYTGVLMKAIPKLLANEQFSLSIQNWSVLIGELLLSIGWFLWLYSRNGFDKD</sequence>
<evidence type="ECO:0000256" key="2">
    <source>
        <dbReference type="ARBA" id="ARBA00022692"/>
    </source>
</evidence>
<evidence type="ECO:0000256" key="4">
    <source>
        <dbReference type="ARBA" id="ARBA00023136"/>
    </source>
</evidence>
<evidence type="ECO:0000256" key="5">
    <source>
        <dbReference type="SAM" id="Phobius"/>
    </source>
</evidence>
<evidence type="ECO:0000259" key="6">
    <source>
        <dbReference type="Pfam" id="PF12698"/>
    </source>
</evidence>
<gene>
    <name evidence="7" type="ORF">BCR26_12040</name>
</gene>
<name>A0A1E5KY86_9ENTE</name>
<feature type="transmembrane region" description="Helical" evidence="5">
    <location>
        <begin position="130"/>
        <end position="154"/>
    </location>
</feature>
<dbReference type="Proteomes" id="UP000095256">
    <property type="component" value="Unassembled WGS sequence"/>
</dbReference>
<accession>A0A1E5KY86</accession>
<keyword evidence="2 5" id="KW-0812">Transmembrane</keyword>